<protein>
    <recommendedName>
        <fullName evidence="6">DUF4181 domain-containing protein</fullName>
    </recommendedName>
</protein>
<feature type="transmembrane region" description="Helical" evidence="1">
    <location>
        <begin position="109"/>
        <end position="128"/>
    </location>
</feature>
<dbReference type="KEGG" id="pana:BBH88_04605"/>
<reference evidence="2" key="3">
    <citation type="submission" date="2016-10" db="EMBL/GenBank/DDBJ databases">
        <authorList>
            <person name="See-Too W.S."/>
        </authorList>
    </citation>
    <scope>NUCLEOTIDE SEQUENCE</scope>
    <source>
        <strain evidence="2">DSM 14505</strain>
    </source>
</reference>
<accession>A0A1C7DDR2</accession>
<dbReference type="InterPro" id="IPR025441">
    <property type="entry name" value="DUF4181"/>
</dbReference>
<evidence type="ECO:0000313" key="2">
    <source>
        <dbReference type="EMBL" id="ANU09626.1"/>
    </source>
</evidence>
<keyword evidence="1" id="KW-1133">Transmembrane helix</keyword>
<name>A0A1C7DDR2_9BACL</name>
<dbReference type="RefSeq" id="WP_006831275.1">
    <property type="nucleotide sequence ID" value="NZ_AJYB01000079.1"/>
</dbReference>
<dbReference type="EMBL" id="CP016534">
    <property type="protein sequence ID" value="ANU09626.1"/>
    <property type="molecule type" value="Genomic_DNA"/>
</dbReference>
<dbReference type="eggNOG" id="ENOG50335RE">
    <property type="taxonomic scope" value="Bacteria"/>
</dbReference>
<dbReference type="EMBL" id="AJYB01000079">
    <property type="protein sequence ID" value="EIM05367.1"/>
    <property type="molecule type" value="Genomic_DNA"/>
</dbReference>
<organism evidence="3 4">
    <name type="scientific">Planococcus antarcticus DSM 14505</name>
    <dbReference type="NCBI Taxonomy" id="1185653"/>
    <lineage>
        <taxon>Bacteria</taxon>
        <taxon>Bacillati</taxon>
        <taxon>Bacillota</taxon>
        <taxon>Bacilli</taxon>
        <taxon>Bacillales</taxon>
        <taxon>Caryophanaceae</taxon>
        <taxon>Planococcus</taxon>
    </lineage>
</organism>
<evidence type="ECO:0000256" key="1">
    <source>
        <dbReference type="SAM" id="Phobius"/>
    </source>
</evidence>
<dbReference type="AlphaFoldDB" id="A0A1C7DDR2"/>
<keyword evidence="1" id="KW-0472">Membrane</keyword>
<dbReference type="Pfam" id="PF13789">
    <property type="entry name" value="DUF4181"/>
    <property type="match status" value="1"/>
</dbReference>
<evidence type="ECO:0008006" key="6">
    <source>
        <dbReference type="Google" id="ProtNLM"/>
    </source>
</evidence>
<evidence type="ECO:0000313" key="4">
    <source>
        <dbReference type="Proteomes" id="UP000004725"/>
    </source>
</evidence>
<dbReference type="Proteomes" id="UP000092661">
    <property type="component" value="Chromosome"/>
</dbReference>
<reference evidence="3 4" key="1">
    <citation type="journal article" date="2012" name="J. Bacteriol.">
        <title>Genome Sequence of the Antarctic Psychrophile Bacterium Planococcus antarcticus DSM 14505.</title>
        <authorList>
            <person name="Margolles A."/>
            <person name="Gueimonde M."/>
            <person name="Sanchez B."/>
        </authorList>
    </citation>
    <scope>NUCLEOTIDE SEQUENCE [LARGE SCALE GENOMIC DNA]</scope>
    <source>
        <strain evidence="3 4">DSM 14505</strain>
    </source>
</reference>
<evidence type="ECO:0000313" key="3">
    <source>
        <dbReference type="EMBL" id="EIM05367.1"/>
    </source>
</evidence>
<keyword evidence="5" id="KW-1185">Reference proteome</keyword>
<proteinExistence type="predicted"/>
<reference evidence="5" key="2">
    <citation type="submission" date="2016-07" db="EMBL/GenBank/DDBJ databases">
        <authorList>
            <person name="See-Too W.S."/>
        </authorList>
    </citation>
    <scope>NUCLEOTIDE SEQUENCE [LARGE SCALE GENOMIC DNA]</scope>
    <source>
        <strain evidence="5">DSM 14505</strain>
    </source>
</reference>
<dbReference type="OrthoDB" id="2428213at2"/>
<feature type="transmembrane region" description="Helical" evidence="1">
    <location>
        <begin position="6"/>
        <end position="24"/>
    </location>
</feature>
<gene>
    <name evidence="3" type="ORF">A1A1_16635</name>
    <name evidence="2" type="ORF">BBH88_04605</name>
</gene>
<keyword evidence="1" id="KW-0812">Transmembrane</keyword>
<feature type="transmembrane region" description="Helical" evidence="1">
    <location>
        <begin position="78"/>
        <end position="97"/>
    </location>
</feature>
<evidence type="ECO:0000313" key="5">
    <source>
        <dbReference type="Proteomes" id="UP000092661"/>
    </source>
</evidence>
<feature type="transmembrane region" description="Helical" evidence="1">
    <location>
        <begin position="52"/>
        <end position="72"/>
    </location>
</feature>
<dbReference type="Proteomes" id="UP000004725">
    <property type="component" value="Unassembled WGS sequence"/>
</dbReference>
<sequence>MVWLKIGLSFVILFVWMSLVKFSLKKIFKIEKEKQGWVSYNHINKLHQKVDWTVRITAMLALITIIYLLMFIEYPLNFFWGAWILLTVIDYSVRGFFEWKYSDNPKQSILTMGEMVILVIGIVVILQFDMLNLVYY</sequence>